<dbReference type="InterPro" id="IPR050613">
    <property type="entry name" value="Sec_Metabolite_Reg"/>
</dbReference>
<dbReference type="Proteomes" id="UP000233524">
    <property type="component" value="Unassembled WGS sequence"/>
</dbReference>
<evidence type="ECO:0000256" key="3">
    <source>
        <dbReference type="ARBA" id="ARBA00023242"/>
    </source>
</evidence>
<dbReference type="CDD" id="cd12148">
    <property type="entry name" value="fungal_TF_MHR"/>
    <property type="match status" value="1"/>
</dbReference>
<evidence type="ECO:0000256" key="4">
    <source>
        <dbReference type="SAM" id="MobiDB-lite"/>
    </source>
</evidence>
<evidence type="ECO:0000313" key="6">
    <source>
        <dbReference type="EMBL" id="PKS07253.1"/>
    </source>
</evidence>
<evidence type="ECO:0000313" key="7">
    <source>
        <dbReference type="Proteomes" id="UP000233524"/>
    </source>
</evidence>
<dbReference type="SMART" id="SM00066">
    <property type="entry name" value="GAL4"/>
    <property type="match status" value="1"/>
</dbReference>
<dbReference type="Gene3D" id="4.10.240.10">
    <property type="entry name" value="Zn(2)-C6 fungal-type DNA-binding domain"/>
    <property type="match status" value="1"/>
</dbReference>
<dbReference type="Pfam" id="PF04082">
    <property type="entry name" value="Fungal_trans"/>
    <property type="match status" value="1"/>
</dbReference>
<dbReference type="STRING" id="41688.A0A2N3N497"/>
<dbReference type="CDD" id="cd00067">
    <property type="entry name" value="GAL4"/>
    <property type="match status" value="1"/>
</dbReference>
<feature type="region of interest" description="Disordered" evidence="4">
    <location>
        <begin position="31"/>
        <end position="51"/>
    </location>
</feature>
<dbReference type="GO" id="GO:0006351">
    <property type="term" value="P:DNA-templated transcription"/>
    <property type="evidence" value="ECO:0007669"/>
    <property type="project" value="InterPro"/>
</dbReference>
<dbReference type="PANTHER" id="PTHR31001:SF85">
    <property type="entry name" value="ZN(II)2CYS6 TRANSCRIPTION FACTOR (EUROFUNG)"/>
    <property type="match status" value="1"/>
</dbReference>
<name>A0A2N3N497_9PEZI</name>
<dbReference type="SMART" id="SM00906">
    <property type="entry name" value="Fungal_trans"/>
    <property type="match status" value="1"/>
</dbReference>
<dbReference type="InterPro" id="IPR001138">
    <property type="entry name" value="Zn2Cys6_DnaBD"/>
</dbReference>
<dbReference type="PANTHER" id="PTHR31001">
    <property type="entry name" value="UNCHARACTERIZED TRANSCRIPTIONAL REGULATORY PROTEIN"/>
    <property type="match status" value="1"/>
</dbReference>
<sequence length="793" mass="87739">WASHRPAGFINVPPPEVPTRLGHRTLPSTLEAPIMSSSTGAPTPSSTSTTAGKAPRILACVLCQHRKIKCDRNTPCSNCIKANVTCTPSTPAPARKRRRPNQDLQERLARCEALLKNYASAAASSEPAAAAAALSAINDSIPTAVGSRSSIIARDPSKYPEPMPAWTPAGKVVVEDGSTRFVDSFLWSKLHDELNEMRRIIEVDEAEDQSTMTSEAPTPEDATDLLLGDYASMSIDDAYPEPVHVFRLWQIFLERVNPLCKIIHVPSVQPYVVEVASGNWNVPPHYQPLLFSIFSIAVFALSDSESRQMLGLPRETALKKFSSGVRSALMKVNFMKTYDLLILQALAFYQLALLGRHTRHASWIFSGVCIRIAQKMGLHRDGESLNLTPFETEMRRRLWWQLVILDAMWALLSGMSYPVVSVNWTTKVPRNVNDADLFPGSSEPIQEREGPTEMGFCLLMCTLWGFVIKVHHQYPGFEAAILGFDVESIGSKDRPNDGSAGFVDISQQQKYKALMGQLSSDLGRIQEKYIDPGAGAAHLVASKFPRMVSNKVQAVLTPLTEVPEYGTEVFNMDDNLFRLGVLNLEDNTEMYEMMSTKGFFWYCRLHFQVEMLTALVGQLITRQTGSLVDRAWRAVEVMYRYHDELFDMSQKVNLTLRAFVMKAWRGRSQALAQQGQTPVMPQFVQELVKGLPDGRMSESATPLSTVSSVAGMMGSSHKPSSREVPSASMKWEFGPTHNSVVGTDSATFGPGLMDIGPVDWDMFTESMTSAQGIQEPNAEMGFGGMGPNIGPQW</sequence>
<dbReference type="GO" id="GO:0005634">
    <property type="term" value="C:nucleus"/>
    <property type="evidence" value="ECO:0007669"/>
    <property type="project" value="UniProtKB-SubCell"/>
</dbReference>
<keyword evidence="3" id="KW-0539">Nucleus</keyword>
<proteinExistence type="predicted"/>
<dbReference type="GO" id="GO:0000981">
    <property type="term" value="F:DNA-binding transcription factor activity, RNA polymerase II-specific"/>
    <property type="evidence" value="ECO:0007669"/>
    <property type="project" value="InterPro"/>
</dbReference>
<feature type="compositionally biased region" description="Low complexity" evidence="4">
    <location>
        <begin position="36"/>
        <end position="51"/>
    </location>
</feature>
<dbReference type="PROSITE" id="PS50048">
    <property type="entry name" value="ZN2_CY6_FUNGAL_2"/>
    <property type="match status" value="1"/>
</dbReference>
<evidence type="ECO:0000256" key="2">
    <source>
        <dbReference type="ARBA" id="ARBA00022723"/>
    </source>
</evidence>
<feature type="domain" description="Zn(2)-C6 fungal-type" evidence="5">
    <location>
        <begin position="59"/>
        <end position="87"/>
    </location>
</feature>
<evidence type="ECO:0000259" key="5">
    <source>
        <dbReference type="PROSITE" id="PS50048"/>
    </source>
</evidence>
<dbReference type="AlphaFoldDB" id="A0A2N3N497"/>
<dbReference type="Pfam" id="PF00172">
    <property type="entry name" value="Zn_clus"/>
    <property type="match status" value="1"/>
</dbReference>
<dbReference type="InterPro" id="IPR036864">
    <property type="entry name" value="Zn2-C6_fun-type_DNA-bd_sf"/>
</dbReference>
<accession>A0A2N3N497</accession>
<comment type="subcellular location">
    <subcellularLocation>
        <location evidence="1">Nucleus</location>
    </subcellularLocation>
</comment>
<dbReference type="GO" id="GO:0003677">
    <property type="term" value="F:DNA binding"/>
    <property type="evidence" value="ECO:0007669"/>
    <property type="project" value="InterPro"/>
</dbReference>
<dbReference type="InterPro" id="IPR007219">
    <property type="entry name" value="XnlR_reg_dom"/>
</dbReference>
<dbReference type="OrthoDB" id="2269373at2759"/>
<dbReference type="SUPFAM" id="SSF57701">
    <property type="entry name" value="Zn2/Cys6 DNA-binding domain"/>
    <property type="match status" value="1"/>
</dbReference>
<keyword evidence="2" id="KW-0479">Metal-binding</keyword>
<gene>
    <name evidence="6" type="ORF">jhhlp_005855</name>
</gene>
<dbReference type="InParanoid" id="A0A2N3N497"/>
<dbReference type="GO" id="GO:0008270">
    <property type="term" value="F:zinc ion binding"/>
    <property type="evidence" value="ECO:0007669"/>
    <property type="project" value="InterPro"/>
</dbReference>
<dbReference type="EMBL" id="NLAX01000701">
    <property type="protein sequence ID" value="PKS07253.1"/>
    <property type="molecule type" value="Genomic_DNA"/>
</dbReference>
<comment type="caution">
    <text evidence="6">The sequence shown here is derived from an EMBL/GenBank/DDBJ whole genome shotgun (WGS) entry which is preliminary data.</text>
</comment>
<evidence type="ECO:0000256" key="1">
    <source>
        <dbReference type="ARBA" id="ARBA00004123"/>
    </source>
</evidence>
<organism evidence="6 7">
    <name type="scientific">Lomentospora prolificans</name>
    <dbReference type="NCBI Taxonomy" id="41688"/>
    <lineage>
        <taxon>Eukaryota</taxon>
        <taxon>Fungi</taxon>
        <taxon>Dikarya</taxon>
        <taxon>Ascomycota</taxon>
        <taxon>Pezizomycotina</taxon>
        <taxon>Sordariomycetes</taxon>
        <taxon>Hypocreomycetidae</taxon>
        <taxon>Microascales</taxon>
        <taxon>Microascaceae</taxon>
        <taxon>Lomentospora</taxon>
    </lineage>
</organism>
<dbReference type="VEuPathDB" id="FungiDB:jhhlp_005855"/>
<feature type="non-terminal residue" evidence="6">
    <location>
        <position position="1"/>
    </location>
</feature>
<keyword evidence="7" id="KW-1185">Reference proteome</keyword>
<protein>
    <recommendedName>
        <fullName evidence="5">Zn(2)-C6 fungal-type domain-containing protein</fullName>
    </recommendedName>
</protein>
<reference evidence="6 7" key="1">
    <citation type="journal article" date="2017" name="G3 (Bethesda)">
        <title>First Draft Genome Sequence of the Pathogenic Fungus Lomentospora prolificans (Formerly Scedosporium prolificans).</title>
        <authorList>
            <person name="Luo R."/>
            <person name="Zimin A."/>
            <person name="Workman R."/>
            <person name="Fan Y."/>
            <person name="Pertea G."/>
            <person name="Grossman N."/>
            <person name="Wear M.P."/>
            <person name="Jia B."/>
            <person name="Miller H."/>
            <person name="Casadevall A."/>
            <person name="Timp W."/>
            <person name="Zhang S.X."/>
            <person name="Salzberg S.L."/>
        </authorList>
    </citation>
    <scope>NUCLEOTIDE SEQUENCE [LARGE SCALE GENOMIC DNA]</scope>
    <source>
        <strain evidence="6 7">JHH-5317</strain>
    </source>
</reference>
<feature type="region of interest" description="Disordered" evidence="4">
    <location>
        <begin position="1"/>
        <end position="20"/>
    </location>
</feature>